<keyword evidence="3" id="KW-1185">Reference proteome</keyword>
<dbReference type="EMBL" id="JARK01001400">
    <property type="protein sequence ID" value="EYC08783.1"/>
    <property type="molecule type" value="Genomic_DNA"/>
</dbReference>
<name>A0A016U2E8_9BILA</name>
<evidence type="ECO:0000313" key="3">
    <source>
        <dbReference type="Proteomes" id="UP000024635"/>
    </source>
</evidence>
<keyword evidence="1" id="KW-0812">Transmembrane</keyword>
<evidence type="ECO:0000313" key="2">
    <source>
        <dbReference type="EMBL" id="EYC08783.1"/>
    </source>
</evidence>
<dbReference type="AlphaFoldDB" id="A0A016U2E8"/>
<organism evidence="2 3">
    <name type="scientific">Ancylostoma ceylanicum</name>
    <dbReference type="NCBI Taxonomy" id="53326"/>
    <lineage>
        <taxon>Eukaryota</taxon>
        <taxon>Metazoa</taxon>
        <taxon>Ecdysozoa</taxon>
        <taxon>Nematoda</taxon>
        <taxon>Chromadorea</taxon>
        <taxon>Rhabditida</taxon>
        <taxon>Rhabditina</taxon>
        <taxon>Rhabditomorpha</taxon>
        <taxon>Strongyloidea</taxon>
        <taxon>Ancylostomatidae</taxon>
        <taxon>Ancylostomatinae</taxon>
        <taxon>Ancylostoma</taxon>
    </lineage>
</organism>
<evidence type="ECO:0000256" key="1">
    <source>
        <dbReference type="SAM" id="Phobius"/>
    </source>
</evidence>
<accession>A0A016U2E8</accession>
<keyword evidence="1" id="KW-1133">Transmembrane helix</keyword>
<keyword evidence="1" id="KW-0472">Membrane</keyword>
<gene>
    <name evidence="2" type="primary">Acey_s0064.g3526</name>
    <name evidence="2" type="ORF">Y032_0064g3526</name>
</gene>
<reference evidence="3" key="1">
    <citation type="journal article" date="2015" name="Nat. Genet.">
        <title>The genome and transcriptome of the zoonotic hookworm Ancylostoma ceylanicum identify infection-specific gene families.</title>
        <authorList>
            <person name="Schwarz E.M."/>
            <person name="Hu Y."/>
            <person name="Antoshechkin I."/>
            <person name="Miller M.M."/>
            <person name="Sternberg P.W."/>
            <person name="Aroian R.V."/>
        </authorList>
    </citation>
    <scope>NUCLEOTIDE SEQUENCE</scope>
    <source>
        <strain evidence="3">HY135</strain>
    </source>
</reference>
<protein>
    <submittedName>
        <fullName evidence="2">Uncharacterized protein</fullName>
    </submittedName>
</protein>
<dbReference type="Proteomes" id="UP000024635">
    <property type="component" value="Unassembled WGS sequence"/>
</dbReference>
<comment type="caution">
    <text evidence="2">The sequence shown here is derived from an EMBL/GenBank/DDBJ whole genome shotgun (WGS) entry which is preliminary data.</text>
</comment>
<proteinExistence type="predicted"/>
<feature type="transmembrane region" description="Helical" evidence="1">
    <location>
        <begin position="12"/>
        <end position="31"/>
    </location>
</feature>
<sequence length="119" mass="13863">MDEPIPPASTAVRFFSYFVVFIILAAVVCWYRQPAVPQQLHNWVLHMLTLYFLRLCSDMSFQRVDNGDADASSSDEDEYMELLSHHHVSKLHLRRLKAKMLKVCLAGLIIYFTVEKIQF</sequence>